<feature type="coiled-coil region" evidence="1">
    <location>
        <begin position="34"/>
        <end position="61"/>
    </location>
</feature>
<reference evidence="2" key="1">
    <citation type="submission" date="2020-08" db="EMBL/GenBank/DDBJ databases">
        <title>Multicomponent nature underlies the extraordinary mechanical properties of spider dragline silk.</title>
        <authorList>
            <person name="Kono N."/>
            <person name="Nakamura H."/>
            <person name="Mori M."/>
            <person name="Yoshida Y."/>
            <person name="Ohtoshi R."/>
            <person name="Malay A.D."/>
            <person name="Moran D.A.P."/>
            <person name="Tomita M."/>
            <person name="Numata K."/>
            <person name="Arakawa K."/>
        </authorList>
    </citation>
    <scope>NUCLEOTIDE SEQUENCE</scope>
</reference>
<keyword evidence="1" id="KW-0175">Coiled coil</keyword>
<protein>
    <recommendedName>
        <fullName evidence="4">Peptidase A2 domain-containing protein</fullName>
    </recommendedName>
</protein>
<proteinExistence type="predicted"/>
<comment type="caution">
    <text evidence="2">The sequence shown here is derived from an EMBL/GenBank/DDBJ whole genome shotgun (WGS) entry which is preliminary data.</text>
</comment>
<sequence length="339" mass="38068">MNQEFVRAQLSVISEERVERETEEKIARQHAIQQLRWESELNELRLEIESIRSNVKRTSCAEDRKKTSSNYRISMGRAEEYVRETSPAVLMAEATIPVTTPIKEEKGMDDLRVVYVKVKGEQEMVNAVIDTGAQMPVVRPDVVEGQSIDNRGSIQITSAFGEHEMGEVKDSNMELNDLKHGVVPVSKNLVNDMLICSSDYEVLIENSQMIRNPAKLREPSKEEGIISSTDSKSVCSQEVITNLRPETYTQSLLNVPNGDLVAVKINASNVQTNGQGIKESKREVAFTCVFKNRILYSNRWGQPPVGSLVVRKSESRPEVLGSMPYATKYSPSTYGVRAR</sequence>
<keyword evidence="3" id="KW-1185">Reference proteome</keyword>
<dbReference type="Proteomes" id="UP000887159">
    <property type="component" value="Unassembled WGS sequence"/>
</dbReference>
<evidence type="ECO:0008006" key="4">
    <source>
        <dbReference type="Google" id="ProtNLM"/>
    </source>
</evidence>
<dbReference type="EMBL" id="BMAU01021174">
    <property type="protein sequence ID" value="GFX93499.1"/>
    <property type="molecule type" value="Genomic_DNA"/>
</dbReference>
<organism evidence="2 3">
    <name type="scientific">Trichonephila clavipes</name>
    <name type="common">Golden silk orbweaver</name>
    <name type="synonym">Nephila clavipes</name>
    <dbReference type="NCBI Taxonomy" id="2585209"/>
    <lineage>
        <taxon>Eukaryota</taxon>
        <taxon>Metazoa</taxon>
        <taxon>Ecdysozoa</taxon>
        <taxon>Arthropoda</taxon>
        <taxon>Chelicerata</taxon>
        <taxon>Arachnida</taxon>
        <taxon>Araneae</taxon>
        <taxon>Araneomorphae</taxon>
        <taxon>Entelegynae</taxon>
        <taxon>Araneoidea</taxon>
        <taxon>Nephilidae</taxon>
        <taxon>Trichonephila</taxon>
    </lineage>
</organism>
<name>A0A8X6RJ27_TRICX</name>
<evidence type="ECO:0000256" key="1">
    <source>
        <dbReference type="SAM" id="Coils"/>
    </source>
</evidence>
<evidence type="ECO:0000313" key="2">
    <source>
        <dbReference type="EMBL" id="GFX93499.1"/>
    </source>
</evidence>
<accession>A0A8X6RJ27</accession>
<dbReference type="AlphaFoldDB" id="A0A8X6RJ27"/>
<evidence type="ECO:0000313" key="3">
    <source>
        <dbReference type="Proteomes" id="UP000887159"/>
    </source>
</evidence>
<gene>
    <name evidence="2" type="ORF">TNCV_1094391</name>
</gene>